<dbReference type="InterPro" id="IPR011051">
    <property type="entry name" value="RmlC_Cupin_sf"/>
</dbReference>
<dbReference type="InterPro" id="IPR007247">
    <property type="entry name" value="Ureidogly_lyase"/>
</dbReference>
<gene>
    <name evidence="5" type="ORF">DD666_10655</name>
</gene>
<organism evidence="5 6">
    <name type="scientific">Advenella kashmirensis</name>
    <dbReference type="NCBI Taxonomy" id="310575"/>
    <lineage>
        <taxon>Bacteria</taxon>
        <taxon>Pseudomonadati</taxon>
        <taxon>Pseudomonadota</taxon>
        <taxon>Betaproteobacteria</taxon>
        <taxon>Burkholderiales</taxon>
        <taxon>Alcaligenaceae</taxon>
    </lineage>
</organism>
<dbReference type="GO" id="GO:0050385">
    <property type="term" value="F:ureidoglycolate lyase activity"/>
    <property type="evidence" value="ECO:0007669"/>
    <property type="project" value="UniProtKB-EC"/>
</dbReference>
<dbReference type="AlphaFoldDB" id="A0A356LFR5"/>
<reference evidence="5 6" key="1">
    <citation type="journal article" date="2018" name="Nat. Biotechnol.">
        <title>A standardized bacterial taxonomy based on genome phylogeny substantially revises the tree of life.</title>
        <authorList>
            <person name="Parks D.H."/>
            <person name="Chuvochina M."/>
            <person name="Waite D.W."/>
            <person name="Rinke C."/>
            <person name="Skarshewski A."/>
            <person name="Chaumeil P.A."/>
            <person name="Hugenholtz P."/>
        </authorList>
    </citation>
    <scope>NUCLEOTIDE SEQUENCE [LARGE SCALE GENOMIC DNA]</scope>
    <source>
        <strain evidence="5">UBA10707</strain>
    </source>
</reference>
<keyword evidence="2" id="KW-0659">Purine metabolism</keyword>
<protein>
    <submittedName>
        <fullName evidence="5">Ureidoglycolate lyase</fullName>
        <ecNumber evidence="5">3.5.1.116</ecNumber>
    </submittedName>
</protein>
<feature type="non-terminal residue" evidence="5">
    <location>
        <position position="82"/>
    </location>
</feature>
<evidence type="ECO:0000313" key="5">
    <source>
        <dbReference type="EMBL" id="HBP29863.1"/>
    </source>
</evidence>
<proteinExistence type="predicted"/>
<evidence type="ECO:0000313" key="6">
    <source>
        <dbReference type="Proteomes" id="UP000264036"/>
    </source>
</evidence>
<dbReference type="GO" id="GO:0004848">
    <property type="term" value="F:ureidoglycolate hydrolase activity"/>
    <property type="evidence" value="ECO:0007669"/>
    <property type="project" value="UniProtKB-EC"/>
</dbReference>
<sequence length="82" mass="9038">MMTRNLTVEPLSHDAFAPFGDVIQASNAAQHFTINDGNTERYHDLALLDPGADGKAIVSIFRGLPRTLPFEVCMMERHPLAS</sequence>
<comment type="catalytic activity">
    <reaction evidence="4">
        <text>(S)-ureidoglycolate = urea + glyoxylate</text>
        <dbReference type="Rhea" id="RHEA:11304"/>
        <dbReference type="ChEBI" id="CHEBI:16199"/>
        <dbReference type="ChEBI" id="CHEBI:36655"/>
        <dbReference type="ChEBI" id="CHEBI:57296"/>
        <dbReference type="EC" id="4.3.2.3"/>
    </reaction>
</comment>
<dbReference type="Proteomes" id="UP000264036">
    <property type="component" value="Unassembled WGS sequence"/>
</dbReference>
<dbReference type="Gene3D" id="2.60.120.480">
    <property type="entry name" value="Ureidoglycolate hydrolase"/>
    <property type="match status" value="1"/>
</dbReference>
<dbReference type="GO" id="GO:0006144">
    <property type="term" value="P:purine nucleobase metabolic process"/>
    <property type="evidence" value="ECO:0007669"/>
    <property type="project" value="UniProtKB-KW"/>
</dbReference>
<dbReference type="EMBL" id="DOEK01000027">
    <property type="protein sequence ID" value="HBP29863.1"/>
    <property type="molecule type" value="Genomic_DNA"/>
</dbReference>
<evidence type="ECO:0000256" key="2">
    <source>
        <dbReference type="ARBA" id="ARBA00022631"/>
    </source>
</evidence>
<dbReference type="InterPro" id="IPR024060">
    <property type="entry name" value="Ureidoglycolate_lyase_dom_sf"/>
</dbReference>
<comment type="caution">
    <text evidence="5">The sequence shown here is derived from an EMBL/GenBank/DDBJ whole genome shotgun (WGS) entry which is preliminary data.</text>
</comment>
<evidence type="ECO:0000256" key="4">
    <source>
        <dbReference type="ARBA" id="ARBA00047684"/>
    </source>
</evidence>
<evidence type="ECO:0000256" key="3">
    <source>
        <dbReference type="ARBA" id="ARBA00023239"/>
    </source>
</evidence>
<comment type="subunit">
    <text evidence="1">Homodimer.</text>
</comment>
<dbReference type="SUPFAM" id="SSF51182">
    <property type="entry name" value="RmlC-like cupins"/>
    <property type="match status" value="1"/>
</dbReference>
<dbReference type="EC" id="3.5.1.116" evidence="5"/>
<evidence type="ECO:0000256" key="1">
    <source>
        <dbReference type="ARBA" id="ARBA00011738"/>
    </source>
</evidence>
<keyword evidence="3 5" id="KW-0456">Lyase</keyword>
<keyword evidence="5" id="KW-0378">Hydrolase</keyword>
<dbReference type="GO" id="GO:0000256">
    <property type="term" value="P:allantoin catabolic process"/>
    <property type="evidence" value="ECO:0007669"/>
    <property type="project" value="InterPro"/>
</dbReference>
<accession>A0A356LFR5</accession>
<dbReference type="Pfam" id="PF04115">
    <property type="entry name" value="Ureidogly_lyase"/>
    <property type="match status" value="1"/>
</dbReference>
<name>A0A356LFR5_9BURK</name>